<keyword evidence="6" id="KW-1185">Reference proteome</keyword>
<evidence type="ECO:0000256" key="3">
    <source>
        <dbReference type="SAM" id="Coils"/>
    </source>
</evidence>
<evidence type="ECO:0000259" key="4">
    <source>
        <dbReference type="PROSITE" id="PS50109"/>
    </source>
</evidence>
<evidence type="ECO:0000256" key="1">
    <source>
        <dbReference type="ARBA" id="ARBA00022553"/>
    </source>
</evidence>
<dbReference type="PANTHER" id="PTHR45339">
    <property type="entry name" value="HYBRID SIGNAL TRANSDUCTION HISTIDINE KINASE J"/>
    <property type="match status" value="1"/>
</dbReference>
<gene>
    <name evidence="5" type="ORF">ACFL6M_07965</name>
</gene>
<dbReference type="Proteomes" id="UP001593833">
    <property type="component" value="Unassembled WGS sequence"/>
</dbReference>
<dbReference type="InterPro" id="IPR036890">
    <property type="entry name" value="HATPase_C_sf"/>
</dbReference>
<dbReference type="InterPro" id="IPR036097">
    <property type="entry name" value="HisK_dim/P_sf"/>
</dbReference>
<keyword evidence="5" id="KW-0808">Transferase</keyword>
<dbReference type="PANTHER" id="PTHR45339:SF1">
    <property type="entry name" value="HYBRID SIGNAL TRANSDUCTION HISTIDINE KINASE J"/>
    <property type="match status" value="1"/>
</dbReference>
<dbReference type="SUPFAM" id="SSF55874">
    <property type="entry name" value="ATPase domain of HSP90 chaperone/DNA topoisomerase II/histidine kinase"/>
    <property type="match status" value="1"/>
</dbReference>
<evidence type="ECO:0000313" key="6">
    <source>
        <dbReference type="Proteomes" id="UP001593833"/>
    </source>
</evidence>
<keyword evidence="3" id="KW-0175">Coiled coil</keyword>
<dbReference type="Pfam" id="PF00512">
    <property type="entry name" value="HisKA"/>
    <property type="match status" value="1"/>
</dbReference>
<dbReference type="InterPro" id="IPR003661">
    <property type="entry name" value="HisK_dim/P_dom"/>
</dbReference>
<reference evidence="5 6" key="1">
    <citation type="submission" date="2024-09" db="EMBL/GenBank/DDBJ databases">
        <authorList>
            <person name="D'Angelo T."/>
        </authorList>
    </citation>
    <scope>NUCLEOTIDE SEQUENCE [LARGE SCALE GENOMIC DNA]</scope>
    <source>
        <strain evidence="5">SAG AM-320-E07</strain>
    </source>
</reference>
<feature type="domain" description="Histidine kinase" evidence="4">
    <location>
        <begin position="96"/>
        <end position="228"/>
    </location>
</feature>
<protein>
    <submittedName>
        <fullName evidence="5">Histidine kinase dimerization/phospho-acceptor domain-containing protein</fullName>
    </submittedName>
</protein>
<dbReference type="InterPro" id="IPR005467">
    <property type="entry name" value="His_kinase_dom"/>
</dbReference>
<keyword evidence="5" id="KW-0418">Kinase</keyword>
<dbReference type="SUPFAM" id="SSF47384">
    <property type="entry name" value="Homodimeric domain of signal transducing histidine kinase"/>
    <property type="match status" value="1"/>
</dbReference>
<feature type="non-terminal residue" evidence="5">
    <location>
        <position position="228"/>
    </location>
</feature>
<sequence>MSPGPSCPNREDLERRIQQLEKINRVLVARVERSIDATEDAFCLFQAATALEYKVDERTAELRDALQELKRSNEELRLAKENADAANCAKSEFLANMSHEIRTPMNGILGMAELLNSMELTPKQGRSVEAIQRSARALLSIINDILDFSKIEAGKLRLESITFDVRDVLHDAAQLLAEVASRRGLRLLCSIPEEIHTWVEGDPGRLRQVLTNLLGNSIKFTHHGEVCI</sequence>
<dbReference type="Gene3D" id="3.30.565.10">
    <property type="entry name" value="Histidine kinase-like ATPase, C-terminal domain"/>
    <property type="match status" value="1"/>
</dbReference>
<evidence type="ECO:0000313" key="5">
    <source>
        <dbReference type="EMBL" id="MFC1573514.1"/>
    </source>
</evidence>
<proteinExistence type="predicted"/>
<dbReference type="Gene3D" id="1.10.287.130">
    <property type="match status" value="1"/>
</dbReference>
<keyword evidence="2" id="KW-0902">Two-component regulatory system</keyword>
<comment type="caution">
    <text evidence="5">The sequence shown here is derived from an EMBL/GenBank/DDBJ whole genome shotgun (WGS) entry which is preliminary data.</text>
</comment>
<organism evidence="5 6">
    <name type="scientific">Eiseniibacteriota bacterium</name>
    <dbReference type="NCBI Taxonomy" id="2212470"/>
    <lineage>
        <taxon>Bacteria</taxon>
        <taxon>Candidatus Eiseniibacteriota</taxon>
    </lineage>
</organism>
<dbReference type="SMART" id="SM00388">
    <property type="entry name" value="HisKA"/>
    <property type="match status" value="1"/>
</dbReference>
<dbReference type="EMBL" id="JBHPKH010000196">
    <property type="protein sequence ID" value="MFC1573514.1"/>
    <property type="molecule type" value="Genomic_DNA"/>
</dbReference>
<dbReference type="GO" id="GO:0016301">
    <property type="term" value="F:kinase activity"/>
    <property type="evidence" value="ECO:0007669"/>
    <property type="project" value="UniProtKB-KW"/>
</dbReference>
<keyword evidence="1" id="KW-0597">Phosphoprotein</keyword>
<accession>A0ABV6YMV9</accession>
<dbReference type="CDD" id="cd00082">
    <property type="entry name" value="HisKA"/>
    <property type="match status" value="1"/>
</dbReference>
<evidence type="ECO:0000256" key="2">
    <source>
        <dbReference type="ARBA" id="ARBA00023012"/>
    </source>
</evidence>
<feature type="coiled-coil region" evidence="3">
    <location>
        <begin position="55"/>
        <end position="89"/>
    </location>
</feature>
<name>A0ABV6YMV9_UNCEI</name>
<dbReference type="PROSITE" id="PS50109">
    <property type="entry name" value="HIS_KIN"/>
    <property type="match status" value="1"/>
</dbReference>